<sequence length="1141" mass="132430">MVNLFSTNDDLSFVVDASVPLSDPTYWQNLTGFKENELNVFNISLGSNALLTIDFMFLAPCVTHLMHQTDVLLSVVTTRENFSLSVVKHMTNTTISFQNQQLEITFVGKPQRNSTDDYTVSIQCEECIGVADIVILFQISKDYDSLKTDAKQLLEYIHRRYTAARIAMMTFGVNTTIISHFTYSAQVSKIDSMSFKPPYWSESNIDLALNDMVDYFETYGHNNSRRFNIIYTDGLYSSMSNAQYDSTMKRMRSINLKTLILISNEKTHDKDEMKRWSDYPRRNFIWPASDVPQNIFDKMCKGNKNKDKIFNSYRFGHIIPYSLNEKAWDQSTNIQLKTIADNKITFKCNYLGTFSSNVFYIPPQTINFEKIIMNFNEKLAGSPYVLVTNITLLTIAVISVLVLRRFDIIDEKRWTYFPLYDNPKNATYSYFISIHTGIWSDRKLSSIPFFIVKGINGTTGTRALFDGNRENFNRLTYSNFLLKTNTSLGDLKEIKLWQSGRNASWHVEKILVFDGQKIYVFLCGDWLSTSKGDGKCYRKLYASKKDLNENNNLPLSEWTGNHINRKGKMSVNRGLLNRRLLEVFSKIARQLCYVVLVLIICTHNDVEKSYLQNENIRNQLSPISKVNNTLDIWNYLSHQFIHKIFPKRLSGADVRLVYDRGFMDDDCSYKIGLIQLRQMRVNGKCTVPKIMSKTVDFCYMSYDTKDARETMHFCPEWKPYTEACFSDGFKFYDDFATGSACFVGRFATYDGGGYLKVLDPTKSEIQNDILKLKTNNWINDKTRLVVAEGVVLNINTKLFTSFRIMFELPPWGNVEASLEVKTTQLYPYISTSDFLVLGLQILFILMTFFRVLFLIFAIFKDNNRSRHMTGHLVELMSVGLCITAIVCYIIRIDNTISSIEAIYNTKEVFVSFEDVNKFDTLYRIIMSTEMFIAIVRLLQPLNLNFHLFVMQNAISSHKNEILSFGIMVCILMTSFAAFMYLYGDWTLYKFRSVLASYLTLLQAFLSMVRFKEAFHTTDLVLESMFTFFLFCSSVLIINMFISMLNDGFKTVKHSNHTNGVTKFDKELNEHFWWKMENFQKFFSSMNETKTERKRKYITDENDVTINSMKLDNQAYVICETVIRAQEEERNFDKVTLSALMR</sequence>
<dbReference type="PANTHER" id="PTHR10877:SF197">
    <property type="entry name" value="POLYCYSTIC KIDNEY DISEASE PROTEIN 1-LIKE 2"/>
    <property type="match status" value="1"/>
</dbReference>
<dbReference type="InterPro" id="IPR051223">
    <property type="entry name" value="Polycystin"/>
</dbReference>
<dbReference type="Pfam" id="PF08016">
    <property type="entry name" value="PKD_channel"/>
    <property type="match status" value="1"/>
</dbReference>
<feature type="transmembrane region" description="Helical" evidence="8">
    <location>
        <begin position="834"/>
        <end position="859"/>
    </location>
</feature>
<dbReference type="SUPFAM" id="SSF53300">
    <property type="entry name" value="vWA-like"/>
    <property type="match status" value="1"/>
</dbReference>
<evidence type="ECO:0000259" key="9">
    <source>
        <dbReference type="PROSITE" id="PS50095"/>
    </source>
</evidence>
<dbReference type="PANTHER" id="PTHR10877">
    <property type="entry name" value="POLYCYSTIN FAMILY MEMBER"/>
    <property type="match status" value="1"/>
</dbReference>
<dbReference type="AlphaFoldDB" id="A0A8S3TD62"/>
<evidence type="ECO:0000256" key="3">
    <source>
        <dbReference type="ARBA" id="ARBA00022692"/>
    </source>
</evidence>
<dbReference type="Proteomes" id="UP000683360">
    <property type="component" value="Unassembled WGS sequence"/>
</dbReference>
<dbReference type="Gene3D" id="3.40.50.410">
    <property type="entry name" value="von Willebrand factor, type A domain"/>
    <property type="match status" value="1"/>
</dbReference>
<proteinExistence type="inferred from homology"/>
<reference evidence="10" key="1">
    <citation type="submission" date="2021-03" db="EMBL/GenBank/DDBJ databases">
        <authorList>
            <person name="Bekaert M."/>
        </authorList>
    </citation>
    <scope>NUCLEOTIDE SEQUENCE</scope>
</reference>
<evidence type="ECO:0000313" key="10">
    <source>
        <dbReference type="EMBL" id="CAG2227062.1"/>
    </source>
</evidence>
<dbReference type="Gene3D" id="2.60.60.20">
    <property type="entry name" value="PLAT/LH2 domain"/>
    <property type="match status" value="1"/>
</dbReference>
<dbReference type="GO" id="GO:0005262">
    <property type="term" value="F:calcium channel activity"/>
    <property type="evidence" value="ECO:0007669"/>
    <property type="project" value="TreeGrafter"/>
</dbReference>
<feature type="transmembrane region" description="Helical" evidence="8">
    <location>
        <begin position="871"/>
        <end position="890"/>
    </location>
</feature>
<dbReference type="InterPro" id="IPR036392">
    <property type="entry name" value="PLAT/LH2_dom_sf"/>
</dbReference>
<feature type="transmembrane region" description="Helical" evidence="8">
    <location>
        <begin position="1023"/>
        <end position="1044"/>
    </location>
</feature>
<feature type="transmembrane region" description="Helical" evidence="8">
    <location>
        <begin position="384"/>
        <end position="403"/>
    </location>
</feature>
<evidence type="ECO:0000256" key="7">
    <source>
        <dbReference type="PROSITE-ProRule" id="PRU00152"/>
    </source>
</evidence>
<dbReference type="GO" id="GO:0016020">
    <property type="term" value="C:membrane"/>
    <property type="evidence" value="ECO:0007669"/>
    <property type="project" value="UniProtKB-SubCell"/>
</dbReference>
<feature type="transmembrane region" description="Helical" evidence="8">
    <location>
        <begin position="994"/>
        <end position="1011"/>
    </location>
</feature>
<evidence type="ECO:0000256" key="8">
    <source>
        <dbReference type="SAM" id="Phobius"/>
    </source>
</evidence>
<protein>
    <recommendedName>
        <fullName evidence="9">PLAT domain-containing protein</fullName>
    </recommendedName>
</protein>
<dbReference type="GO" id="GO:0050982">
    <property type="term" value="P:detection of mechanical stimulus"/>
    <property type="evidence" value="ECO:0007669"/>
    <property type="project" value="TreeGrafter"/>
</dbReference>
<dbReference type="Pfam" id="PF01477">
    <property type="entry name" value="PLAT"/>
    <property type="match status" value="1"/>
</dbReference>
<comment type="similarity">
    <text evidence="2">Belongs to the polycystin family.</text>
</comment>
<name>A0A8S3TD62_MYTED</name>
<dbReference type="Pfam" id="PF20519">
    <property type="entry name" value="Polycystin_dom"/>
    <property type="match status" value="1"/>
</dbReference>
<evidence type="ECO:0000256" key="5">
    <source>
        <dbReference type="ARBA" id="ARBA00022989"/>
    </source>
</evidence>
<keyword evidence="6 8" id="KW-0472">Membrane</keyword>
<dbReference type="OrthoDB" id="6155400at2759"/>
<dbReference type="InterPro" id="IPR036465">
    <property type="entry name" value="vWFA_dom_sf"/>
</dbReference>
<evidence type="ECO:0000256" key="2">
    <source>
        <dbReference type="ARBA" id="ARBA00007200"/>
    </source>
</evidence>
<evidence type="ECO:0000256" key="4">
    <source>
        <dbReference type="ARBA" id="ARBA00022729"/>
    </source>
</evidence>
<evidence type="ECO:0000256" key="6">
    <source>
        <dbReference type="ARBA" id="ARBA00023136"/>
    </source>
</evidence>
<keyword evidence="3 8" id="KW-0812">Transmembrane</keyword>
<dbReference type="InterPro" id="IPR013122">
    <property type="entry name" value="PKD1_2_channel"/>
</dbReference>
<comment type="subcellular location">
    <subcellularLocation>
        <location evidence="1">Membrane</location>
        <topology evidence="1">Multi-pass membrane protein</topology>
    </subcellularLocation>
</comment>
<dbReference type="InterPro" id="IPR046791">
    <property type="entry name" value="Polycystin_dom"/>
</dbReference>
<keyword evidence="4" id="KW-0732">Signal</keyword>
<comment type="caution">
    <text evidence="10">The sequence shown here is derived from an EMBL/GenBank/DDBJ whole genome shotgun (WGS) entry which is preliminary data.</text>
</comment>
<dbReference type="SUPFAM" id="SSF49723">
    <property type="entry name" value="Lipase/lipooxygenase domain (PLAT/LH2 domain)"/>
    <property type="match status" value="1"/>
</dbReference>
<organism evidence="10 11">
    <name type="scientific">Mytilus edulis</name>
    <name type="common">Blue mussel</name>
    <dbReference type="NCBI Taxonomy" id="6550"/>
    <lineage>
        <taxon>Eukaryota</taxon>
        <taxon>Metazoa</taxon>
        <taxon>Spiralia</taxon>
        <taxon>Lophotrochozoa</taxon>
        <taxon>Mollusca</taxon>
        <taxon>Bivalvia</taxon>
        <taxon>Autobranchia</taxon>
        <taxon>Pteriomorphia</taxon>
        <taxon>Mytilida</taxon>
        <taxon>Mytiloidea</taxon>
        <taxon>Mytilidae</taxon>
        <taxon>Mytilinae</taxon>
        <taxon>Mytilus</taxon>
    </lineage>
</organism>
<evidence type="ECO:0000313" key="11">
    <source>
        <dbReference type="Proteomes" id="UP000683360"/>
    </source>
</evidence>
<feature type="domain" description="PLAT" evidence="9">
    <location>
        <begin position="428"/>
        <end position="541"/>
    </location>
</feature>
<keyword evidence="5 8" id="KW-1133">Transmembrane helix</keyword>
<dbReference type="CDD" id="cd00198">
    <property type="entry name" value="vWFA"/>
    <property type="match status" value="1"/>
</dbReference>
<dbReference type="EMBL" id="CAJPWZ010001948">
    <property type="protein sequence ID" value="CAG2227062.1"/>
    <property type="molecule type" value="Genomic_DNA"/>
</dbReference>
<comment type="caution">
    <text evidence="7">Lacks conserved residue(s) required for the propagation of feature annotation.</text>
</comment>
<dbReference type="PROSITE" id="PS50095">
    <property type="entry name" value="PLAT"/>
    <property type="match status" value="1"/>
</dbReference>
<keyword evidence="11" id="KW-1185">Reference proteome</keyword>
<feature type="transmembrane region" description="Helical" evidence="8">
    <location>
        <begin position="961"/>
        <end position="982"/>
    </location>
</feature>
<evidence type="ECO:0000256" key="1">
    <source>
        <dbReference type="ARBA" id="ARBA00004141"/>
    </source>
</evidence>
<accession>A0A8S3TD62</accession>
<gene>
    <name evidence="10" type="ORF">MEDL_40029</name>
</gene>
<dbReference type="InterPro" id="IPR001024">
    <property type="entry name" value="PLAT/LH2_dom"/>
</dbReference>